<dbReference type="KEGG" id="nai:NECAME_03953"/>
<accession>W2SYC3</accession>
<dbReference type="OrthoDB" id="10618697at2759"/>
<dbReference type="Proteomes" id="UP000053676">
    <property type="component" value="Unassembled WGS sequence"/>
</dbReference>
<evidence type="ECO:0000313" key="1">
    <source>
        <dbReference type="EMBL" id="ETN74640.1"/>
    </source>
</evidence>
<protein>
    <submittedName>
        <fullName evidence="1">Uncharacterized protein</fullName>
    </submittedName>
</protein>
<gene>
    <name evidence="1" type="ORF">NECAME_03953</name>
</gene>
<keyword evidence="2" id="KW-1185">Reference proteome</keyword>
<dbReference type="EMBL" id="KI660344">
    <property type="protein sequence ID" value="ETN74640.1"/>
    <property type="molecule type" value="Genomic_DNA"/>
</dbReference>
<name>W2SYC3_NECAM</name>
<evidence type="ECO:0000313" key="2">
    <source>
        <dbReference type="Proteomes" id="UP000053676"/>
    </source>
</evidence>
<sequence length="116" mass="13471">MAPPLIEHLWQLIQHILNTVKSISKERIVEKLRELVFQCDQTTKACASHYFKNEDEGNEVQSCKETKNIPLSYHLSAFGHTIRALIREEFFGEILRKDTFLGELTIISARKLVFIL</sequence>
<proteinExistence type="predicted"/>
<organism evidence="1 2">
    <name type="scientific">Necator americanus</name>
    <name type="common">Human hookworm</name>
    <dbReference type="NCBI Taxonomy" id="51031"/>
    <lineage>
        <taxon>Eukaryota</taxon>
        <taxon>Metazoa</taxon>
        <taxon>Ecdysozoa</taxon>
        <taxon>Nematoda</taxon>
        <taxon>Chromadorea</taxon>
        <taxon>Rhabditida</taxon>
        <taxon>Rhabditina</taxon>
        <taxon>Rhabditomorpha</taxon>
        <taxon>Strongyloidea</taxon>
        <taxon>Ancylostomatidae</taxon>
        <taxon>Bunostominae</taxon>
        <taxon>Necator</taxon>
    </lineage>
</organism>
<dbReference type="AlphaFoldDB" id="W2SYC3"/>
<reference evidence="2" key="1">
    <citation type="journal article" date="2014" name="Nat. Genet.">
        <title>Genome of the human hookworm Necator americanus.</title>
        <authorList>
            <person name="Tang Y.T."/>
            <person name="Gao X."/>
            <person name="Rosa B.A."/>
            <person name="Abubucker S."/>
            <person name="Hallsworth-Pepin K."/>
            <person name="Martin J."/>
            <person name="Tyagi R."/>
            <person name="Heizer E."/>
            <person name="Zhang X."/>
            <person name="Bhonagiri-Palsikar V."/>
            <person name="Minx P."/>
            <person name="Warren W.C."/>
            <person name="Wang Q."/>
            <person name="Zhan B."/>
            <person name="Hotez P.J."/>
            <person name="Sternberg P.W."/>
            <person name="Dougall A."/>
            <person name="Gaze S.T."/>
            <person name="Mulvenna J."/>
            <person name="Sotillo J."/>
            <person name="Ranganathan S."/>
            <person name="Rabelo E.M."/>
            <person name="Wilson R.K."/>
            <person name="Felgner P.L."/>
            <person name="Bethony J."/>
            <person name="Hawdon J.M."/>
            <person name="Gasser R.B."/>
            <person name="Loukas A."/>
            <person name="Mitreva M."/>
        </authorList>
    </citation>
    <scope>NUCLEOTIDE SEQUENCE [LARGE SCALE GENOMIC DNA]</scope>
</reference>
<dbReference type="STRING" id="51031.W2SYC3"/>